<dbReference type="Pfam" id="PF14441">
    <property type="entry name" value="OTT_1508_deam"/>
    <property type="match status" value="1"/>
</dbReference>
<keyword evidence="2" id="KW-1185">Reference proteome</keyword>
<sequence length="408" mass="45047">MYDLLAALSFLPLKPVPWAFGDQRKNHANRRGLSMTTMILLDALAALAVSGPDDIYATALTLPPQPLALYVSAQLSVPPTVTKHLQNIWLFLLQSAHKSSQSADSGSLPIGQCYGFIASQMRYSWTDLCGRLQVDGAVIIATLITVLAQLPNPSMSTTPSPEGQDQSRRAQLGENMREPLIRLLQSFQNLRSAVLAAGVLENSMLLRTFSEICQLHQLVFDPDGGGCRLSDLEFLVVLVSPVMRQVAGSLDKNLLLKAAVGTDRRPKIRADLEDLLETYVFDRVDIILKGDKDDPTSDISGVLHIPLHPELALVAHLDSLPYTPYSYVGMSEPACLFCHEFLAAYTEVSFRRQLHMRGSDCRLPFPWVPPSLHGDHGARVMRNFVDIVSMMFTSACSELYTQLRTSGR</sequence>
<gene>
    <name evidence="1" type="ORF">EXIGLDRAFT_762910</name>
</gene>
<name>A0A165ME84_EXIGL</name>
<dbReference type="InterPro" id="IPR027796">
    <property type="entry name" value="OTT_1508_deam-like"/>
</dbReference>
<accession>A0A165ME84</accession>
<organism evidence="1 2">
    <name type="scientific">Exidia glandulosa HHB12029</name>
    <dbReference type="NCBI Taxonomy" id="1314781"/>
    <lineage>
        <taxon>Eukaryota</taxon>
        <taxon>Fungi</taxon>
        <taxon>Dikarya</taxon>
        <taxon>Basidiomycota</taxon>
        <taxon>Agaricomycotina</taxon>
        <taxon>Agaricomycetes</taxon>
        <taxon>Auriculariales</taxon>
        <taxon>Exidiaceae</taxon>
        <taxon>Exidia</taxon>
    </lineage>
</organism>
<evidence type="ECO:0000313" key="2">
    <source>
        <dbReference type="Proteomes" id="UP000077266"/>
    </source>
</evidence>
<reference evidence="1 2" key="1">
    <citation type="journal article" date="2016" name="Mol. Biol. Evol.">
        <title>Comparative Genomics of Early-Diverging Mushroom-Forming Fungi Provides Insights into the Origins of Lignocellulose Decay Capabilities.</title>
        <authorList>
            <person name="Nagy L.G."/>
            <person name="Riley R."/>
            <person name="Tritt A."/>
            <person name="Adam C."/>
            <person name="Daum C."/>
            <person name="Floudas D."/>
            <person name="Sun H."/>
            <person name="Yadav J.S."/>
            <person name="Pangilinan J."/>
            <person name="Larsson K.H."/>
            <person name="Matsuura K."/>
            <person name="Barry K."/>
            <person name="Labutti K."/>
            <person name="Kuo R."/>
            <person name="Ohm R.A."/>
            <person name="Bhattacharya S.S."/>
            <person name="Shirouzu T."/>
            <person name="Yoshinaga Y."/>
            <person name="Martin F.M."/>
            <person name="Grigoriev I.V."/>
            <person name="Hibbett D.S."/>
        </authorList>
    </citation>
    <scope>NUCLEOTIDE SEQUENCE [LARGE SCALE GENOMIC DNA]</scope>
    <source>
        <strain evidence="1 2">HHB12029</strain>
    </source>
</reference>
<dbReference type="Proteomes" id="UP000077266">
    <property type="component" value="Unassembled WGS sequence"/>
</dbReference>
<evidence type="ECO:0000313" key="1">
    <source>
        <dbReference type="EMBL" id="KZV99142.1"/>
    </source>
</evidence>
<dbReference type="InParanoid" id="A0A165ME84"/>
<dbReference type="EMBL" id="KV425912">
    <property type="protein sequence ID" value="KZV99142.1"/>
    <property type="molecule type" value="Genomic_DNA"/>
</dbReference>
<protein>
    <submittedName>
        <fullName evidence="1">Uncharacterized protein</fullName>
    </submittedName>
</protein>
<dbReference type="OrthoDB" id="4506255at2759"/>
<proteinExistence type="predicted"/>
<dbReference type="AlphaFoldDB" id="A0A165ME84"/>